<dbReference type="PANTHER" id="PTHR22935">
    <property type="entry name" value="PENICILLIN-BINDING PROTEIN"/>
    <property type="match status" value="1"/>
</dbReference>
<dbReference type="OrthoDB" id="10250282at2759"/>
<dbReference type="EMBL" id="MU005766">
    <property type="protein sequence ID" value="KAF2712805.1"/>
    <property type="molecule type" value="Genomic_DNA"/>
</dbReference>
<evidence type="ECO:0000313" key="4">
    <source>
        <dbReference type="Proteomes" id="UP000799428"/>
    </source>
</evidence>
<organism evidence="3 4">
    <name type="scientific">Pleomassaria siparia CBS 279.74</name>
    <dbReference type="NCBI Taxonomy" id="1314801"/>
    <lineage>
        <taxon>Eukaryota</taxon>
        <taxon>Fungi</taxon>
        <taxon>Dikarya</taxon>
        <taxon>Ascomycota</taxon>
        <taxon>Pezizomycotina</taxon>
        <taxon>Dothideomycetes</taxon>
        <taxon>Pleosporomycetidae</taxon>
        <taxon>Pleosporales</taxon>
        <taxon>Pleomassariaceae</taxon>
        <taxon>Pleomassaria</taxon>
    </lineage>
</organism>
<dbReference type="InterPro" id="IPR012338">
    <property type="entry name" value="Beta-lactam/transpept-like"/>
</dbReference>
<comment type="similarity">
    <text evidence="1">Belongs to the beta-lactamase family.</text>
</comment>
<protein>
    <submittedName>
        <fullName evidence="3">Beta-lactamase/transpeptidase-like protein</fullName>
    </submittedName>
</protein>
<gene>
    <name evidence="3" type="ORF">K504DRAFT_372686</name>
</gene>
<evidence type="ECO:0000313" key="3">
    <source>
        <dbReference type="EMBL" id="KAF2712805.1"/>
    </source>
</evidence>
<dbReference type="PANTHER" id="PTHR22935:SF95">
    <property type="entry name" value="BETA-LACTAMASE-LIKE 1-RELATED"/>
    <property type="match status" value="1"/>
</dbReference>
<sequence length="504" mass="54420">MNETVSNSTNQVTSNSVFRVASVSKSFAMFSALTVETESKAQSTLPELTLDTPVRLLLPNFRLPEKDWNSGGRDITLSMLASHTSGLPREGYLTPFNMVTGMGKANSSTIGALWAGATPAEVLEKVANTNLMFAPGQRAAYSNSGLSVLASAVVSYYNSLHNTSLTWSELAMHNVLAPLNMTSSFFGAIPKELISDIGVPGSANWVDIVVGLGYDPAAGMWSSANDLSKYLYNIWLRPDPSLITLDQRRRTLRPTITLPDGKQQAGPALEIDLITVPVSSNTSKTYSAYGKSGDGGGFHAWIDTIPNLGYGIVIMSQESGLANYSSIVPTRVRDAVHGILMPAFATALTDRTTARFAGWYANGVDGGAIADETAESATNHTTYARLEVADQILYLREMLVNGTNAMEGLDRLSWVGNDGTRSWSTPAGVALTASDGAGENAEFGTGAQVWRIMLPNLDVCDWFDFDGYTDENGWPLSKLVLVERDDTVELHYPPYDIILSRNKQ</sequence>
<name>A0A6G1KJS7_9PLEO</name>
<dbReference type="InterPro" id="IPR001466">
    <property type="entry name" value="Beta-lactam-related"/>
</dbReference>
<feature type="domain" description="Beta-lactamase-related" evidence="2">
    <location>
        <begin position="8"/>
        <end position="333"/>
    </location>
</feature>
<evidence type="ECO:0000259" key="2">
    <source>
        <dbReference type="Pfam" id="PF00144"/>
    </source>
</evidence>
<evidence type="ECO:0000256" key="1">
    <source>
        <dbReference type="ARBA" id="ARBA00038473"/>
    </source>
</evidence>
<dbReference type="Proteomes" id="UP000799428">
    <property type="component" value="Unassembled WGS sequence"/>
</dbReference>
<dbReference type="InterPro" id="IPR051478">
    <property type="entry name" value="Beta-lactamase-like_AB/R"/>
</dbReference>
<accession>A0A6G1KJS7</accession>
<dbReference type="AlphaFoldDB" id="A0A6G1KJS7"/>
<dbReference type="Pfam" id="PF00144">
    <property type="entry name" value="Beta-lactamase"/>
    <property type="match status" value="1"/>
</dbReference>
<dbReference type="Gene3D" id="3.40.710.10">
    <property type="entry name" value="DD-peptidase/beta-lactamase superfamily"/>
    <property type="match status" value="1"/>
</dbReference>
<dbReference type="SUPFAM" id="SSF56601">
    <property type="entry name" value="beta-lactamase/transpeptidase-like"/>
    <property type="match status" value="1"/>
</dbReference>
<reference evidence="3" key="1">
    <citation type="journal article" date="2020" name="Stud. Mycol.">
        <title>101 Dothideomycetes genomes: a test case for predicting lifestyles and emergence of pathogens.</title>
        <authorList>
            <person name="Haridas S."/>
            <person name="Albert R."/>
            <person name="Binder M."/>
            <person name="Bloem J."/>
            <person name="Labutti K."/>
            <person name="Salamov A."/>
            <person name="Andreopoulos B."/>
            <person name="Baker S."/>
            <person name="Barry K."/>
            <person name="Bills G."/>
            <person name="Bluhm B."/>
            <person name="Cannon C."/>
            <person name="Castanera R."/>
            <person name="Culley D."/>
            <person name="Daum C."/>
            <person name="Ezra D."/>
            <person name="Gonzalez J."/>
            <person name="Henrissat B."/>
            <person name="Kuo A."/>
            <person name="Liang C."/>
            <person name="Lipzen A."/>
            <person name="Lutzoni F."/>
            <person name="Magnuson J."/>
            <person name="Mondo S."/>
            <person name="Nolan M."/>
            <person name="Ohm R."/>
            <person name="Pangilinan J."/>
            <person name="Park H.-J."/>
            <person name="Ramirez L."/>
            <person name="Alfaro M."/>
            <person name="Sun H."/>
            <person name="Tritt A."/>
            <person name="Yoshinaga Y."/>
            <person name="Zwiers L.-H."/>
            <person name="Turgeon B."/>
            <person name="Goodwin S."/>
            <person name="Spatafora J."/>
            <person name="Crous P."/>
            <person name="Grigoriev I."/>
        </authorList>
    </citation>
    <scope>NUCLEOTIDE SEQUENCE</scope>
    <source>
        <strain evidence="3">CBS 279.74</strain>
    </source>
</reference>
<keyword evidence="4" id="KW-1185">Reference proteome</keyword>
<proteinExistence type="inferred from homology"/>